<name>A0A8J7U5H2_9BACT</name>
<dbReference type="Gene3D" id="3.90.79.10">
    <property type="entry name" value="Nucleoside Triphosphate Pyrophosphohydrolase"/>
    <property type="match status" value="1"/>
</dbReference>
<dbReference type="SUPFAM" id="SSF55811">
    <property type="entry name" value="Nudix"/>
    <property type="match status" value="1"/>
</dbReference>
<keyword evidence="10 14" id="KW-0408">Iron</keyword>
<dbReference type="InterPro" id="IPR011257">
    <property type="entry name" value="DNA_glycosylase"/>
</dbReference>
<evidence type="ECO:0000256" key="9">
    <source>
        <dbReference type="ARBA" id="ARBA00022801"/>
    </source>
</evidence>
<comment type="similarity">
    <text evidence="3 14">Belongs to the Nth/MutY family.</text>
</comment>
<dbReference type="GO" id="GO:0032357">
    <property type="term" value="F:oxidized purine DNA binding"/>
    <property type="evidence" value="ECO:0007669"/>
    <property type="project" value="TreeGrafter"/>
</dbReference>
<dbReference type="CDD" id="cd03431">
    <property type="entry name" value="NUDIX_DNA_Glycosylase_C-MutY"/>
    <property type="match status" value="1"/>
</dbReference>
<dbReference type="InterPro" id="IPR015797">
    <property type="entry name" value="NUDIX_hydrolase-like_dom_sf"/>
</dbReference>
<reference evidence="16" key="1">
    <citation type="submission" date="2021-03" db="EMBL/GenBank/DDBJ databases">
        <authorList>
            <person name="Wang G."/>
        </authorList>
    </citation>
    <scope>NUCLEOTIDE SEQUENCE</scope>
    <source>
        <strain evidence="16">KCTC 12899</strain>
    </source>
</reference>
<evidence type="ECO:0000256" key="6">
    <source>
        <dbReference type="ARBA" id="ARBA00022485"/>
    </source>
</evidence>
<dbReference type="GO" id="GO:0035485">
    <property type="term" value="F:adenine/guanine mispair binding"/>
    <property type="evidence" value="ECO:0007669"/>
    <property type="project" value="TreeGrafter"/>
</dbReference>
<feature type="domain" description="HhH-GPD" evidence="15">
    <location>
        <begin position="39"/>
        <end position="190"/>
    </location>
</feature>
<dbReference type="InterPro" id="IPR004036">
    <property type="entry name" value="Endonuclease-III-like_CS2"/>
</dbReference>
<dbReference type="Pfam" id="PF14815">
    <property type="entry name" value="NUDIX_4"/>
    <property type="match status" value="1"/>
</dbReference>
<comment type="cofactor">
    <cofactor evidence="14">
        <name>[4Fe-4S] cluster</name>
        <dbReference type="ChEBI" id="CHEBI:49883"/>
    </cofactor>
    <text evidence="14">Binds 1 [4Fe-4S] cluster.</text>
</comment>
<dbReference type="PANTHER" id="PTHR42944:SF1">
    <property type="entry name" value="ADENINE DNA GLYCOSYLASE"/>
    <property type="match status" value="1"/>
</dbReference>
<dbReference type="PANTHER" id="PTHR42944">
    <property type="entry name" value="ADENINE DNA GLYCOSYLASE"/>
    <property type="match status" value="1"/>
</dbReference>
<evidence type="ECO:0000256" key="7">
    <source>
        <dbReference type="ARBA" id="ARBA00022723"/>
    </source>
</evidence>
<comment type="caution">
    <text evidence="16">The sequence shown here is derived from an EMBL/GenBank/DDBJ whole genome shotgun (WGS) entry which is preliminary data.</text>
</comment>
<proteinExistence type="inferred from homology"/>
<dbReference type="GO" id="GO:0006284">
    <property type="term" value="P:base-excision repair"/>
    <property type="evidence" value="ECO:0007669"/>
    <property type="project" value="UniProtKB-UniRule"/>
</dbReference>
<evidence type="ECO:0000259" key="15">
    <source>
        <dbReference type="SMART" id="SM00478"/>
    </source>
</evidence>
<dbReference type="InterPro" id="IPR005760">
    <property type="entry name" value="A/G_AdeGlyc_MutY"/>
</dbReference>
<evidence type="ECO:0000256" key="5">
    <source>
        <dbReference type="ARBA" id="ARBA00022023"/>
    </source>
</evidence>
<dbReference type="Gene3D" id="1.10.1670.10">
    <property type="entry name" value="Helix-hairpin-Helix base-excision DNA repair enzymes (C-terminal)"/>
    <property type="match status" value="1"/>
</dbReference>
<evidence type="ECO:0000256" key="4">
    <source>
        <dbReference type="ARBA" id="ARBA00012045"/>
    </source>
</evidence>
<dbReference type="SUPFAM" id="SSF48150">
    <property type="entry name" value="DNA-glycosylase"/>
    <property type="match status" value="1"/>
</dbReference>
<dbReference type="InterPro" id="IPR044298">
    <property type="entry name" value="MIG/MutY"/>
</dbReference>
<dbReference type="RefSeq" id="WP_207860823.1">
    <property type="nucleotide sequence ID" value="NZ_JAFREP010000020.1"/>
</dbReference>
<dbReference type="PROSITE" id="PS01155">
    <property type="entry name" value="ENDONUCLEASE_III_2"/>
    <property type="match status" value="1"/>
</dbReference>
<dbReference type="EMBL" id="JAFREP010000020">
    <property type="protein sequence ID" value="MBO1320849.1"/>
    <property type="molecule type" value="Genomic_DNA"/>
</dbReference>
<dbReference type="CDD" id="cd00056">
    <property type="entry name" value="ENDO3c"/>
    <property type="match status" value="1"/>
</dbReference>
<evidence type="ECO:0000256" key="12">
    <source>
        <dbReference type="ARBA" id="ARBA00023204"/>
    </source>
</evidence>
<sequence length="371" mass="42389">MFSELDFRKDLLAWYDREQRQLPWRGPANPYATLVSELMLQQTQVKTVIPYFERFLERFPTPKELAEAEEQEVLKLWQGLGYYRRARYLQAAAQRIQEHHNGDFPGDKEAIDALPGVGAYTAAAVASIGFNLPHAVVDGNVIRVLSRLFALEDDVAATAVKRDIQARAQKLLDTERPGDYNQALMELGATRCSPRNPSCLTCPVSNYCSVRRKGLDPHVFPYKSKKIKPGKIAYRSLFLTTPGRFLLGQRPGSGLMASMWELPAQEETAFRDWRHWFADAITPIGRLEQPILHRFTHLHATYHIELYRVEKEPQWREGAPNSYQDFCWVDQETLGKMPLTKVLQKAIPAVGNFFKQENTSCPNTKSRLPGL</sequence>
<keyword evidence="11" id="KW-0411">Iron-sulfur</keyword>
<evidence type="ECO:0000256" key="14">
    <source>
        <dbReference type="RuleBase" id="RU365096"/>
    </source>
</evidence>
<comment type="function">
    <text evidence="2">Adenine glycosylase active on G-A mispairs. MutY also corrects error-prone DNA synthesis past GO lesions which are due to the oxidatively damaged form of guanine: 7,8-dihydro-8-oxoguanine (8-oxo-dGTP).</text>
</comment>
<dbReference type="GO" id="GO:0034039">
    <property type="term" value="F:8-oxo-7,8-dihydroguanine DNA N-glycosylase activity"/>
    <property type="evidence" value="ECO:0007669"/>
    <property type="project" value="TreeGrafter"/>
</dbReference>
<keyword evidence="7" id="KW-0479">Metal-binding</keyword>
<dbReference type="GO" id="GO:0006298">
    <property type="term" value="P:mismatch repair"/>
    <property type="evidence" value="ECO:0007669"/>
    <property type="project" value="TreeGrafter"/>
</dbReference>
<organism evidence="16 17">
    <name type="scientific">Acanthopleuribacter pedis</name>
    <dbReference type="NCBI Taxonomy" id="442870"/>
    <lineage>
        <taxon>Bacteria</taxon>
        <taxon>Pseudomonadati</taxon>
        <taxon>Acidobacteriota</taxon>
        <taxon>Holophagae</taxon>
        <taxon>Acanthopleuribacterales</taxon>
        <taxon>Acanthopleuribacteraceae</taxon>
        <taxon>Acanthopleuribacter</taxon>
    </lineage>
</organism>
<dbReference type="Proteomes" id="UP000664417">
    <property type="component" value="Unassembled WGS sequence"/>
</dbReference>
<keyword evidence="13 14" id="KW-0326">Glycosidase</keyword>
<dbReference type="SMART" id="SM00478">
    <property type="entry name" value="ENDO3c"/>
    <property type="match status" value="1"/>
</dbReference>
<keyword evidence="12" id="KW-0234">DNA repair</keyword>
<keyword evidence="9" id="KW-0378">Hydrolase</keyword>
<evidence type="ECO:0000313" key="17">
    <source>
        <dbReference type="Proteomes" id="UP000664417"/>
    </source>
</evidence>
<evidence type="ECO:0000256" key="13">
    <source>
        <dbReference type="ARBA" id="ARBA00023295"/>
    </source>
</evidence>
<dbReference type="Gene3D" id="1.10.340.30">
    <property type="entry name" value="Hypothetical protein, domain 2"/>
    <property type="match status" value="1"/>
</dbReference>
<comment type="catalytic activity">
    <reaction evidence="1 14">
        <text>Hydrolyzes free adenine bases from 7,8-dihydro-8-oxoguanine:adenine mismatched double-stranded DNA, leaving an apurinic site.</text>
        <dbReference type="EC" id="3.2.2.31"/>
    </reaction>
</comment>
<dbReference type="GO" id="GO:0051539">
    <property type="term" value="F:4 iron, 4 sulfur cluster binding"/>
    <property type="evidence" value="ECO:0007669"/>
    <property type="project" value="UniProtKB-UniRule"/>
</dbReference>
<dbReference type="GO" id="GO:0046872">
    <property type="term" value="F:metal ion binding"/>
    <property type="evidence" value="ECO:0007669"/>
    <property type="project" value="UniProtKB-UniRule"/>
</dbReference>
<dbReference type="GO" id="GO:0000701">
    <property type="term" value="F:purine-specific mismatch base pair DNA N-glycosylase activity"/>
    <property type="evidence" value="ECO:0007669"/>
    <property type="project" value="UniProtKB-EC"/>
</dbReference>
<dbReference type="FunFam" id="1.10.340.30:FF:000002">
    <property type="entry name" value="Adenine DNA glycosylase"/>
    <property type="match status" value="1"/>
</dbReference>
<dbReference type="InterPro" id="IPR003265">
    <property type="entry name" value="HhH-GPD_domain"/>
</dbReference>
<dbReference type="Pfam" id="PF00730">
    <property type="entry name" value="HhH-GPD"/>
    <property type="match status" value="1"/>
</dbReference>
<evidence type="ECO:0000256" key="10">
    <source>
        <dbReference type="ARBA" id="ARBA00023004"/>
    </source>
</evidence>
<accession>A0A8J7U5H2</accession>
<keyword evidence="8 14" id="KW-0227">DNA damage</keyword>
<evidence type="ECO:0000256" key="3">
    <source>
        <dbReference type="ARBA" id="ARBA00008343"/>
    </source>
</evidence>
<keyword evidence="6" id="KW-0004">4Fe-4S</keyword>
<keyword evidence="17" id="KW-1185">Reference proteome</keyword>
<dbReference type="EC" id="3.2.2.31" evidence="4 14"/>
<evidence type="ECO:0000256" key="11">
    <source>
        <dbReference type="ARBA" id="ARBA00023014"/>
    </source>
</evidence>
<evidence type="ECO:0000256" key="2">
    <source>
        <dbReference type="ARBA" id="ARBA00002933"/>
    </source>
</evidence>
<protein>
    <recommendedName>
        <fullName evidence="5 14">Adenine DNA glycosylase</fullName>
        <ecNumber evidence="4 14">3.2.2.31</ecNumber>
    </recommendedName>
</protein>
<evidence type="ECO:0000313" key="16">
    <source>
        <dbReference type="EMBL" id="MBO1320849.1"/>
    </source>
</evidence>
<dbReference type="InterPro" id="IPR029119">
    <property type="entry name" value="MutY_C"/>
</dbReference>
<dbReference type="NCBIfam" id="TIGR01084">
    <property type="entry name" value="mutY"/>
    <property type="match status" value="1"/>
</dbReference>
<evidence type="ECO:0000256" key="8">
    <source>
        <dbReference type="ARBA" id="ARBA00022763"/>
    </source>
</evidence>
<dbReference type="InterPro" id="IPR023170">
    <property type="entry name" value="HhH_base_excis_C"/>
</dbReference>
<evidence type="ECO:0000256" key="1">
    <source>
        <dbReference type="ARBA" id="ARBA00000843"/>
    </source>
</evidence>
<dbReference type="AlphaFoldDB" id="A0A8J7U5H2"/>
<gene>
    <name evidence="16" type="primary">mutY</name>
    <name evidence="16" type="ORF">J3U88_20390</name>
</gene>